<keyword evidence="1" id="KW-1133">Transmembrane helix</keyword>
<evidence type="ECO:0000313" key="2">
    <source>
        <dbReference type="EMBL" id="TWT42492.1"/>
    </source>
</evidence>
<keyword evidence="3" id="KW-1185">Reference proteome</keyword>
<reference evidence="2 3" key="1">
    <citation type="submission" date="2019-02" db="EMBL/GenBank/DDBJ databases">
        <title>Deep-cultivation of Planctomycetes and their phenomic and genomic characterization uncovers novel biology.</title>
        <authorList>
            <person name="Wiegand S."/>
            <person name="Jogler M."/>
            <person name="Boedeker C."/>
            <person name="Pinto D."/>
            <person name="Vollmers J."/>
            <person name="Rivas-Marin E."/>
            <person name="Kohn T."/>
            <person name="Peeters S.H."/>
            <person name="Heuer A."/>
            <person name="Rast P."/>
            <person name="Oberbeckmann S."/>
            <person name="Bunk B."/>
            <person name="Jeske O."/>
            <person name="Meyerdierks A."/>
            <person name="Storesund J.E."/>
            <person name="Kallscheuer N."/>
            <person name="Luecker S."/>
            <person name="Lage O.M."/>
            <person name="Pohl T."/>
            <person name="Merkel B.J."/>
            <person name="Hornburger P."/>
            <person name="Mueller R.-W."/>
            <person name="Bruemmer F."/>
            <person name="Labrenz M."/>
            <person name="Spormann A.M."/>
            <person name="Op Den Camp H."/>
            <person name="Overmann J."/>
            <person name="Amann R."/>
            <person name="Jetten M.S.M."/>
            <person name="Mascher T."/>
            <person name="Medema M.H."/>
            <person name="Devos D.P."/>
            <person name="Kaster A.-K."/>
            <person name="Ovreas L."/>
            <person name="Rohde M."/>
            <person name="Galperin M.Y."/>
            <person name="Jogler C."/>
        </authorList>
    </citation>
    <scope>NUCLEOTIDE SEQUENCE [LARGE SCALE GENOMIC DNA]</scope>
    <source>
        <strain evidence="2 3">Pla111</strain>
    </source>
</reference>
<comment type="caution">
    <text evidence="2">The sequence shown here is derived from an EMBL/GenBank/DDBJ whole genome shotgun (WGS) entry which is preliminary data.</text>
</comment>
<gene>
    <name evidence="2" type="ORF">Pla111_27970</name>
</gene>
<protein>
    <submittedName>
        <fullName evidence="2">Uncharacterized protein</fullName>
    </submittedName>
</protein>
<dbReference type="EMBL" id="SJPH01000007">
    <property type="protein sequence ID" value="TWT42492.1"/>
    <property type="molecule type" value="Genomic_DNA"/>
</dbReference>
<evidence type="ECO:0000313" key="3">
    <source>
        <dbReference type="Proteomes" id="UP000318995"/>
    </source>
</evidence>
<sequence>MASTPFSNQRARAARWMHERKDRRVDWWRWTVLTATNSDPECLKLDKRTAFLVFSDFVHDGMLVPVIASDGFEAYTINPGKDELWQRAAHPWKWWIRHNTQRIIEWIISGIIGGVIGIGLLVWWDSLVGN</sequence>
<organism evidence="2 3">
    <name type="scientific">Botrimarina hoheduenensis</name>
    <dbReference type="NCBI Taxonomy" id="2528000"/>
    <lineage>
        <taxon>Bacteria</taxon>
        <taxon>Pseudomonadati</taxon>
        <taxon>Planctomycetota</taxon>
        <taxon>Planctomycetia</taxon>
        <taxon>Pirellulales</taxon>
        <taxon>Lacipirellulaceae</taxon>
        <taxon>Botrimarina</taxon>
    </lineage>
</organism>
<keyword evidence="1" id="KW-0812">Transmembrane</keyword>
<proteinExistence type="predicted"/>
<evidence type="ECO:0000256" key="1">
    <source>
        <dbReference type="SAM" id="Phobius"/>
    </source>
</evidence>
<dbReference type="RefSeq" id="WP_146575015.1">
    <property type="nucleotide sequence ID" value="NZ_SJPH01000007.1"/>
</dbReference>
<accession>A0A5C5VY76</accession>
<keyword evidence="1" id="KW-0472">Membrane</keyword>
<name>A0A5C5VY76_9BACT</name>
<dbReference type="AlphaFoldDB" id="A0A5C5VY76"/>
<dbReference type="Proteomes" id="UP000318995">
    <property type="component" value="Unassembled WGS sequence"/>
</dbReference>
<feature type="transmembrane region" description="Helical" evidence="1">
    <location>
        <begin position="103"/>
        <end position="124"/>
    </location>
</feature>